<reference evidence="1 2" key="1">
    <citation type="journal article" date="2010" name="Microbiol. Resour. Announc.">
        <title>Comparative genomics of the bacterial genus Listeria: Genome evolution is characterized by limited gene acquisition and limited gene loss.</title>
        <authorList>
            <person name="den Bakker H.C."/>
            <person name="Cummings C.A."/>
            <person name="Ferreira V."/>
            <person name="Vatta P."/>
            <person name="Orsi R.H."/>
            <person name="Degoricija L."/>
            <person name="Barker M."/>
            <person name="Petrauskene O."/>
            <person name="Furtado M.R."/>
            <person name="Wiedmann M."/>
        </authorList>
    </citation>
    <scope>NUCLEOTIDE SEQUENCE [LARGE SCALE GENOMIC DNA]</scope>
    <source>
        <strain evidence="1 2">FSL S4-120</strain>
    </source>
</reference>
<evidence type="ECO:0000313" key="1">
    <source>
        <dbReference type="EMBL" id="EFR89195.1"/>
    </source>
</evidence>
<proteinExistence type="predicted"/>
<evidence type="ECO:0008006" key="3">
    <source>
        <dbReference type="Google" id="ProtNLM"/>
    </source>
</evidence>
<sequence>QNMDNLNVKGGGKAGIIKGASGANLKNIDDFINGTKNFEHVLDDYARLYAEKINSNEFWSWGEDILGAENLTLKQKRLIKEQAVANGYIPKITVNKVEGMRYGFTDFSGAGVVEETVYLPEEFWKLSDREQFKWLDEQIGGHREGMTWHHTEIPGKMELVPYGIHQITPHNGGRTTGMWADAPR</sequence>
<dbReference type="EMBL" id="ADXF01000079">
    <property type="protein sequence ID" value="EFR89195.1"/>
    <property type="molecule type" value="Genomic_DNA"/>
</dbReference>
<gene>
    <name evidence="1" type="ORF">NT05LM_0125</name>
</gene>
<protein>
    <recommendedName>
        <fullName evidence="3">HNH endonuclease</fullName>
    </recommendedName>
</protein>
<evidence type="ECO:0000313" key="2">
    <source>
        <dbReference type="Proteomes" id="UP000003412"/>
    </source>
</evidence>
<name>A0ABP2K7E6_9LIST</name>
<dbReference type="InterPro" id="IPR032869">
    <property type="entry name" value="WHH_dom_containing"/>
</dbReference>
<feature type="non-terminal residue" evidence="1">
    <location>
        <position position="1"/>
    </location>
</feature>
<comment type="caution">
    <text evidence="1">The sequence shown here is derived from an EMBL/GenBank/DDBJ whole genome shotgun (WGS) entry which is preliminary data.</text>
</comment>
<dbReference type="Proteomes" id="UP000003412">
    <property type="component" value="Chromosome"/>
</dbReference>
<dbReference type="Pfam" id="PF14414">
    <property type="entry name" value="WHH"/>
    <property type="match status" value="1"/>
</dbReference>
<organism evidence="1 2">
    <name type="scientific">Listeria marthii FSL S4-120</name>
    <dbReference type="NCBI Taxonomy" id="702457"/>
    <lineage>
        <taxon>Bacteria</taxon>
        <taxon>Bacillati</taxon>
        <taxon>Bacillota</taxon>
        <taxon>Bacilli</taxon>
        <taxon>Bacillales</taxon>
        <taxon>Listeriaceae</taxon>
        <taxon>Listeria</taxon>
    </lineage>
</organism>
<keyword evidence="2" id="KW-1185">Reference proteome</keyword>
<accession>A0ABP2K7E6</accession>